<evidence type="ECO:0000313" key="6">
    <source>
        <dbReference type="EMBL" id="TCD70308.1"/>
    </source>
</evidence>
<dbReference type="PRINTS" id="PR00473">
    <property type="entry name" value="GALCTOKINASE"/>
</dbReference>
<feature type="domain" description="SWIM-type" evidence="5">
    <location>
        <begin position="486"/>
        <end position="524"/>
    </location>
</feature>
<dbReference type="SUPFAM" id="SSF55060">
    <property type="entry name" value="GHMP Kinase, C-terminal domain"/>
    <property type="match status" value="1"/>
</dbReference>
<evidence type="ECO:0000256" key="1">
    <source>
        <dbReference type="ARBA" id="ARBA00006566"/>
    </source>
</evidence>
<dbReference type="PROSITE" id="PS00106">
    <property type="entry name" value="GALACTOKINASE"/>
    <property type="match status" value="1"/>
</dbReference>
<dbReference type="InterPro" id="IPR013750">
    <property type="entry name" value="GHMP_kinase_C_dom"/>
</dbReference>
<dbReference type="GO" id="GO:0008270">
    <property type="term" value="F:zinc ion binding"/>
    <property type="evidence" value="ECO:0007669"/>
    <property type="project" value="UniProtKB-KW"/>
</dbReference>
<dbReference type="PROSITE" id="PS50966">
    <property type="entry name" value="ZF_SWIM"/>
    <property type="match status" value="1"/>
</dbReference>
<evidence type="ECO:0000256" key="3">
    <source>
        <dbReference type="ARBA" id="ARBA00022840"/>
    </source>
</evidence>
<dbReference type="PANTHER" id="PTHR10457">
    <property type="entry name" value="MEVALONATE KINASE/GALACTOKINASE"/>
    <property type="match status" value="1"/>
</dbReference>
<dbReference type="GO" id="GO:0004335">
    <property type="term" value="F:galactokinase activity"/>
    <property type="evidence" value="ECO:0007669"/>
    <property type="project" value="InterPro"/>
</dbReference>
<keyword evidence="4" id="KW-0862">Zinc</keyword>
<dbReference type="InterPro" id="IPR007527">
    <property type="entry name" value="Znf_SWIM"/>
</dbReference>
<evidence type="ECO:0000313" key="7">
    <source>
        <dbReference type="Proteomes" id="UP000292702"/>
    </source>
</evidence>
<comment type="similarity">
    <text evidence="1">Belongs to the GHMP kinase family. GalK subfamily.</text>
</comment>
<reference evidence="6 7" key="1">
    <citation type="submission" date="2018-11" db="EMBL/GenBank/DDBJ databases">
        <title>Genome assembly of Steccherinum ochraceum LE-BIN_3174, the white-rot fungus of the Steccherinaceae family (The Residual Polyporoid clade, Polyporales, Basidiomycota).</title>
        <authorList>
            <person name="Fedorova T.V."/>
            <person name="Glazunova O.A."/>
            <person name="Landesman E.O."/>
            <person name="Moiseenko K.V."/>
            <person name="Psurtseva N.V."/>
            <person name="Savinova O.S."/>
            <person name="Shakhova N.V."/>
            <person name="Tyazhelova T.V."/>
            <person name="Vasina D.V."/>
        </authorList>
    </citation>
    <scope>NUCLEOTIDE SEQUENCE [LARGE SCALE GENOMIC DNA]</scope>
    <source>
        <strain evidence="6 7">LE-BIN_3174</strain>
    </source>
</reference>
<dbReference type="Gene3D" id="3.30.230.10">
    <property type="match status" value="1"/>
</dbReference>
<comment type="caution">
    <text evidence="6">The sequence shown here is derived from an EMBL/GenBank/DDBJ whole genome shotgun (WGS) entry which is preliminary data.</text>
</comment>
<evidence type="ECO:0000259" key="5">
    <source>
        <dbReference type="PROSITE" id="PS50966"/>
    </source>
</evidence>
<dbReference type="PANTHER" id="PTHR10457:SF7">
    <property type="entry name" value="GALACTOKINASE-RELATED"/>
    <property type="match status" value="1"/>
</dbReference>
<dbReference type="InterPro" id="IPR019741">
    <property type="entry name" value="Galactokinase_CS"/>
</dbReference>
<dbReference type="OrthoDB" id="187738at2759"/>
<dbReference type="InterPro" id="IPR006204">
    <property type="entry name" value="GHMP_kinase_N_dom"/>
</dbReference>
<gene>
    <name evidence="6" type="primary">GAL1_1</name>
    <name evidence="6" type="ORF">EIP91_003937</name>
</gene>
<dbReference type="Pfam" id="PF00288">
    <property type="entry name" value="GHMP_kinases_N"/>
    <property type="match status" value="1"/>
</dbReference>
<dbReference type="PRINTS" id="PR00959">
    <property type="entry name" value="MEVGALKINASE"/>
</dbReference>
<dbReference type="NCBIfam" id="TIGR00131">
    <property type="entry name" value="gal_kin"/>
    <property type="match status" value="1"/>
</dbReference>
<keyword evidence="6" id="KW-0808">Transferase</keyword>
<organism evidence="6 7">
    <name type="scientific">Steccherinum ochraceum</name>
    <dbReference type="NCBI Taxonomy" id="92696"/>
    <lineage>
        <taxon>Eukaryota</taxon>
        <taxon>Fungi</taxon>
        <taxon>Dikarya</taxon>
        <taxon>Basidiomycota</taxon>
        <taxon>Agaricomycotina</taxon>
        <taxon>Agaricomycetes</taxon>
        <taxon>Polyporales</taxon>
        <taxon>Steccherinaceae</taxon>
        <taxon>Steccherinum</taxon>
    </lineage>
</organism>
<dbReference type="InterPro" id="IPR020568">
    <property type="entry name" value="Ribosomal_Su5_D2-typ_SF"/>
</dbReference>
<protein>
    <submittedName>
        <fullName evidence="6">Galactokinase</fullName>
    </submittedName>
</protein>
<dbReference type="InterPro" id="IPR000705">
    <property type="entry name" value="Galactokinase"/>
</dbReference>
<dbReference type="Pfam" id="PF08544">
    <property type="entry name" value="GHMP_kinases_C"/>
    <property type="match status" value="1"/>
</dbReference>
<keyword evidence="4" id="KW-0863">Zinc-finger</keyword>
<dbReference type="Pfam" id="PF10509">
    <property type="entry name" value="GalKase_gal_bdg"/>
    <property type="match status" value="1"/>
</dbReference>
<evidence type="ECO:0000256" key="2">
    <source>
        <dbReference type="ARBA" id="ARBA00022741"/>
    </source>
</evidence>
<dbReference type="GO" id="GO:0006012">
    <property type="term" value="P:galactose metabolic process"/>
    <property type="evidence" value="ECO:0007669"/>
    <property type="project" value="InterPro"/>
</dbReference>
<keyword evidence="3" id="KW-0067">ATP-binding</keyword>
<dbReference type="Proteomes" id="UP000292702">
    <property type="component" value="Unassembled WGS sequence"/>
</dbReference>
<dbReference type="Gene3D" id="3.30.70.3170">
    <property type="match status" value="2"/>
</dbReference>
<dbReference type="InterPro" id="IPR014721">
    <property type="entry name" value="Ribsml_uS5_D2-typ_fold_subgr"/>
</dbReference>
<dbReference type="InterPro" id="IPR019539">
    <property type="entry name" value="GalKase_N"/>
</dbReference>
<keyword evidence="7" id="KW-1185">Reference proteome</keyword>
<evidence type="ECO:0000256" key="4">
    <source>
        <dbReference type="PROSITE-ProRule" id="PRU00325"/>
    </source>
</evidence>
<dbReference type="Gene3D" id="1.20.1440.340">
    <property type="match status" value="2"/>
</dbReference>
<name>A0A4R0S033_9APHY</name>
<keyword evidence="6" id="KW-0418">Kinase</keyword>
<proteinExistence type="inferred from homology"/>
<dbReference type="EMBL" id="RWJN01000023">
    <property type="protein sequence ID" value="TCD70308.1"/>
    <property type="molecule type" value="Genomic_DNA"/>
</dbReference>
<dbReference type="GO" id="GO:0005524">
    <property type="term" value="F:ATP binding"/>
    <property type="evidence" value="ECO:0007669"/>
    <property type="project" value="UniProtKB-KW"/>
</dbReference>
<accession>A0A4R0S033</accession>
<dbReference type="InterPro" id="IPR036554">
    <property type="entry name" value="GHMP_kinase_C_sf"/>
</dbReference>
<dbReference type="AlphaFoldDB" id="A0A4R0S033"/>
<dbReference type="STRING" id="92696.A0A4R0S033"/>
<sequence length="583" mass="63315">MTAELPVPVYTSLGDAFPTQEITLKQAARFNEVAEQFIARFGQKPSYIARAPGRVNLIGEHIDYALFGVFPTAIEQDILIACAPHDPSRPHSRDPGHVNAHNIHPKYAPQSFTPMLRRRRESIAQQEKQAKDEADDVHLESDWHLEIDTRELRWESYVKAGYYGVLNNYFTAASSGHPQPVDLLVTGTVPPGSGVSSSAAMVVASTLAFLAVNEKLEEGSETVTKGRLVSMAVQNENRVGVNSGGMDQAASILGTANSALYISFYPSLAAELVTLPTTISGSLEEEAVFVVANSLVVSDKVVGAKTRYNLRVVETLLAARLLATHLGLPPSFFTSCVTPNRPTLREVVGAFLRVRYPDTVEPIPEQRLESGLELLVDVIESLRGDVVRGALGLESAGVPEGESGLKLEEIIKATGMDEKTFREVYLSWVDVEATYFQIYKRARHIVTEALRVLEFRDVCLSASRTASSPSEDDSPSNLTSLQALGTLMNASQESCSRMFECSCPELDLLTKICLHSGALGSRLTGAGWGGCTVSLVPASQVDSFIQAVKEKYPGYQGLDEAKLNEAIFATRPGSGAFVYKLTD</sequence>
<keyword evidence="2" id="KW-0547">Nucleotide-binding</keyword>
<dbReference type="SUPFAM" id="SSF54211">
    <property type="entry name" value="Ribosomal protein S5 domain 2-like"/>
    <property type="match status" value="1"/>
</dbReference>
<dbReference type="GO" id="GO:0005829">
    <property type="term" value="C:cytosol"/>
    <property type="evidence" value="ECO:0007669"/>
    <property type="project" value="TreeGrafter"/>
</dbReference>
<keyword evidence="4" id="KW-0479">Metal-binding</keyword>